<reference evidence="2" key="1">
    <citation type="submission" date="2021-07" db="EMBL/GenBank/DDBJ databases">
        <authorList>
            <person name="Catto M.A."/>
            <person name="Jacobson A."/>
            <person name="Kennedy G."/>
            <person name="Labadie P."/>
            <person name="Hunt B.G."/>
            <person name="Srinivasan R."/>
        </authorList>
    </citation>
    <scope>NUCLEOTIDE SEQUENCE</scope>
    <source>
        <strain evidence="2">PL_HMW_Pooled</strain>
        <tissue evidence="2">Head</tissue>
    </source>
</reference>
<feature type="compositionally biased region" description="Low complexity" evidence="1">
    <location>
        <begin position="107"/>
        <end position="124"/>
    </location>
</feature>
<keyword evidence="3" id="KW-1185">Reference proteome</keyword>
<protein>
    <submittedName>
        <fullName evidence="2">Enolase</fullName>
    </submittedName>
</protein>
<feature type="region of interest" description="Disordered" evidence="1">
    <location>
        <begin position="1"/>
        <end position="151"/>
    </location>
</feature>
<comment type="caution">
    <text evidence="2">The sequence shown here is derived from an EMBL/GenBank/DDBJ whole genome shotgun (WGS) entry which is preliminary data.</text>
</comment>
<evidence type="ECO:0000256" key="1">
    <source>
        <dbReference type="SAM" id="MobiDB-lite"/>
    </source>
</evidence>
<gene>
    <name evidence="2" type="ORF">KUF71_024785</name>
</gene>
<organism evidence="2 3">
    <name type="scientific">Frankliniella fusca</name>
    <dbReference type="NCBI Taxonomy" id="407009"/>
    <lineage>
        <taxon>Eukaryota</taxon>
        <taxon>Metazoa</taxon>
        <taxon>Ecdysozoa</taxon>
        <taxon>Arthropoda</taxon>
        <taxon>Hexapoda</taxon>
        <taxon>Insecta</taxon>
        <taxon>Pterygota</taxon>
        <taxon>Neoptera</taxon>
        <taxon>Paraneoptera</taxon>
        <taxon>Thysanoptera</taxon>
        <taxon>Terebrantia</taxon>
        <taxon>Thripoidea</taxon>
        <taxon>Thripidae</taxon>
        <taxon>Frankliniella</taxon>
    </lineage>
</organism>
<evidence type="ECO:0000313" key="3">
    <source>
        <dbReference type="Proteomes" id="UP001219518"/>
    </source>
</evidence>
<sequence>MSRVNAASSAPLSLAPAGAPGPGMPTGLPPTPDAARRRRRWFAGIKSLSTVGHHRSRGDQRGDSPGPGSRSISLPEKANNVGSAAGTRPFGKPLVLSLTHDEEEDAAAAAAAASPGSPGSHSPHSPLPMSPVAAMLSARNAKLNGPALRRN</sequence>
<accession>A0AAE1H6E3</accession>
<dbReference type="Proteomes" id="UP001219518">
    <property type="component" value="Unassembled WGS sequence"/>
</dbReference>
<proteinExistence type="predicted"/>
<reference evidence="2" key="2">
    <citation type="journal article" date="2023" name="BMC Genomics">
        <title>Pest status, molecular evolution, and epigenetic factors derived from the genome assembly of Frankliniella fusca, a thysanopteran phytovirus vector.</title>
        <authorList>
            <person name="Catto M.A."/>
            <person name="Labadie P.E."/>
            <person name="Jacobson A.L."/>
            <person name="Kennedy G.G."/>
            <person name="Srinivasan R."/>
            <person name="Hunt B.G."/>
        </authorList>
    </citation>
    <scope>NUCLEOTIDE SEQUENCE</scope>
    <source>
        <strain evidence="2">PL_HMW_Pooled</strain>
    </source>
</reference>
<evidence type="ECO:0000313" key="2">
    <source>
        <dbReference type="EMBL" id="KAK3915642.1"/>
    </source>
</evidence>
<feature type="compositionally biased region" description="Low complexity" evidence="1">
    <location>
        <begin position="1"/>
        <end position="18"/>
    </location>
</feature>
<name>A0AAE1H6E3_9NEOP</name>
<dbReference type="AlphaFoldDB" id="A0AAE1H6E3"/>
<dbReference type="EMBL" id="JAHWGI010000441">
    <property type="protein sequence ID" value="KAK3915642.1"/>
    <property type="molecule type" value="Genomic_DNA"/>
</dbReference>